<dbReference type="OrthoDB" id="468426at2"/>
<dbReference type="STRING" id="1173022.Cri9333_4524"/>
<accession>K9W756</accession>
<dbReference type="Proteomes" id="UP000010472">
    <property type="component" value="Chromosome"/>
</dbReference>
<protein>
    <submittedName>
        <fullName evidence="2">Uncharacterized protein</fullName>
    </submittedName>
</protein>
<dbReference type="eggNOG" id="ENOG5033BKI">
    <property type="taxonomic scope" value="Bacteria"/>
</dbReference>
<feature type="transmembrane region" description="Helical" evidence="1">
    <location>
        <begin position="73"/>
        <end position="93"/>
    </location>
</feature>
<feature type="transmembrane region" description="Helical" evidence="1">
    <location>
        <begin position="12"/>
        <end position="32"/>
    </location>
</feature>
<feature type="transmembrane region" description="Helical" evidence="1">
    <location>
        <begin position="38"/>
        <end position="61"/>
    </location>
</feature>
<name>K9W756_9CYAN</name>
<sequence length="95" mass="10574">MARRNESEGIALGILGVLGMNFLVFFLLLNYTNYNSTVSLAVLFGICLYQLLYVVPAIIFLKRQQRWGLMKGVIIGAVTTALLSGPCFVMFILPR</sequence>
<keyword evidence="1" id="KW-1133">Transmembrane helix</keyword>
<dbReference type="AlphaFoldDB" id="K9W756"/>
<gene>
    <name evidence="2" type="ORF">Cri9333_4524</name>
</gene>
<evidence type="ECO:0000313" key="2">
    <source>
        <dbReference type="EMBL" id="AFZ15305.1"/>
    </source>
</evidence>
<dbReference type="RefSeq" id="WP_015205396.1">
    <property type="nucleotide sequence ID" value="NC_019753.1"/>
</dbReference>
<keyword evidence="3" id="KW-1185">Reference proteome</keyword>
<reference evidence="2 3" key="1">
    <citation type="submission" date="2012-06" db="EMBL/GenBank/DDBJ databases">
        <title>Finished chromosome of genome of Crinalium epipsammum PCC 9333.</title>
        <authorList>
            <consortium name="US DOE Joint Genome Institute"/>
            <person name="Gugger M."/>
            <person name="Coursin T."/>
            <person name="Rippka R."/>
            <person name="Tandeau De Marsac N."/>
            <person name="Huntemann M."/>
            <person name="Wei C.-L."/>
            <person name="Han J."/>
            <person name="Detter J.C."/>
            <person name="Han C."/>
            <person name="Tapia R."/>
            <person name="Davenport K."/>
            <person name="Daligault H."/>
            <person name="Erkkila T."/>
            <person name="Gu W."/>
            <person name="Munk A.C.C."/>
            <person name="Teshima H."/>
            <person name="Xu Y."/>
            <person name="Chain P."/>
            <person name="Chen A."/>
            <person name="Krypides N."/>
            <person name="Mavromatis K."/>
            <person name="Markowitz V."/>
            <person name="Szeto E."/>
            <person name="Ivanova N."/>
            <person name="Mikhailova N."/>
            <person name="Ovchinnikova G."/>
            <person name="Pagani I."/>
            <person name="Pati A."/>
            <person name="Goodwin L."/>
            <person name="Peters L."/>
            <person name="Pitluck S."/>
            <person name="Woyke T."/>
            <person name="Kerfeld C."/>
        </authorList>
    </citation>
    <scope>NUCLEOTIDE SEQUENCE [LARGE SCALE GENOMIC DNA]</scope>
    <source>
        <strain evidence="2 3">PCC 9333</strain>
    </source>
</reference>
<dbReference type="EMBL" id="CP003620">
    <property type="protein sequence ID" value="AFZ15305.1"/>
    <property type="molecule type" value="Genomic_DNA"/>
</dbReference>
<evidence type="ECO:0000313" key="3">
    <source>
        <dbReference type="Proteomes" id="UP000010472"/>
    </source>
</evidence>
<organism evidence="2 3">
    <name type="scientific">Crinalium epipsammum PCC 9333</name>
    <dbReference type="NCBI Taxonomy" id="1173022"/>
    <lineage>
        <taxon>Bacteria</taxon>
        <taxon>Bacillati</taxon>
        <taxon>Cyanobacteriota</taxon>
        <taxon>Cyanophyceae</taxon>
        <taxon>Gomontiellales</taxon>
        <taxon>Gomontiellaceae</taxon>
        <taxon>Crinalium</taxon>
    </lineage>
</organism>
<evidence type="ECO:0000256" key="1">
    <source>
        <dbReference type="SAM" id="Phobius"/>
    </source>
</evidence>
<proteinExistence type="predicted"/>
<keyword evidence="1" id="KW-0472">Membrane</keyword>
<keyword evidence="1" id="KW-0812">Transmembrane</keyword>
<dbReference type="HOGENOM" id="CLU_2329006_0_0_3"/>
<dbReference type="KEGG" id="cep:Cri9333_4524"/>